<comment type="caution">
    <text evidence="1">The sequence shown here is derived from an EMBL/GenBank/DDBJ whole genome shotgun (WGS) entry which is preliminary data.</text>
</comment>
<gene>
    <name evidence="1" type="ORF">JCM19235_159</name>
</gene>
<name>A0A090S304_9VIBR</name>
<dbReference type="STRING" id="990268.JCM19235_159"/>
<organism evidence="1 2">
    <name type="scientific">Vibrio maritimus</name>
    <dbReference type="NCBI Taxonomy" id="990268"/>
    <lineage>
        <taxon>Bacteria</taxon>
        <taxon>Pseudomonadati</taxon>
        <taxon>Pseudomonadota</taxon>
        <taxon>Gammaproteobacteria</taxon>
        <taxon>Vibrionales</taxon>
        <taxon>Vibrionaceae</taxon>
        <taxon>Vibrio</taxon>
    </lineage>
</organism>
<dbReference type="AlphaFoldDB" id="A0A090S304"/>
<dbReference type="EMBL" id="BBMR01000007">
    <property type="protein sequence ID" value="GAL20884.1"/>
    <property type="molecule type" value="Genomic_DNA"/>
</dbReference>
<dbReference type="Proteomes" id="UP000029228">
    <property type="component" value="Unassembled WGS sequence"/>
</dbReference>
<evidence type="ECO:0000313" key="2">
    <source>
        <dbReference type="Proteomes" id="UP000029228"/>
    </source>
</evidence>
<sequence>MVTPAGMNVEISTAVASANVAKFSQQEIAGGLDRYPYAHIEYINGSSPWQRHCEMLSIVLDSLLTQLPRMLKPVPLLLSIPSYLDTSQVQAWLDESDYGPLILVSEIVTMSGPQLVGKMTEMLDSYDAIMCVATDSLYEIRDDLVHLSKVMSSDNPWGVIPSEGAAGVTLCRSSTVDTLKLSPLAKLGYLDIETQGASARAMYGLVQKASKQIESFGEVYTDMTNIRNHTEDYGFALGAKAERFTNPQQPKRINDLWGTLGSCSSLALISYATKTHSGNNPISLLMFDVDGTVGLLQLQPATL</sequence>
<reference evidence="1 2" key="1">
    <citation type="submission" date="2014-09" db="EMBL/GenBank/DDBJ databases">
        <title>Vibrio maritimus JCM 19235. (C45) whole genome shotgun sequence.</title>
        <authorList>
            <person name="Sawabe T."/>
            <person name="Meirelles P."/>
            <person name="Nakanishi M."/>
            <person name="Sayaka M."/>
            <person name="Hattori M."/>
            <person name="Ohkuma M."/>
        </authorList>
    </citation>
    <scope>NUCLEOTIDE SEQUENCE [LARGE SCALE GENOMIC DNA]</scope>
    <source>
        <strain evidence="2">JCM19235</strain>
    </source>
</reference>
<protein>
    <submittedName>
        <fullName evidence="1">Uncharacterized protein</fullName>
    </submittedName>
</protein>
<keyword evidence="2" id="KW-1185">Reference proteome</keyword>
<accession>A0A090S304</accession>
<evidence type="ECO:0000313" key="1">
    <source>
        <dbReference type="EMBL" id="GAL20884.1"/>
    </source>
</evidence>
<proteinExistence type="predicted"/>